<keyword evidence="1" id="KW-0812">Transmembrane</keyword>
<feature type="transmembrane region" description="Helical" evidence="1">
    <location>
        <begin position="12"/>
        <end position="31"/>
    </location>
</feature>
<keyword evidence="1" id="KW-1133">Transmembrane helix</keyword>
<keyword evidence="2" id="KW-0496">Mitochondrion</keyword>
<dbReference type="EMBL" id="MW279213">
    <property type="protein sequence ID" value="QTC30733.1"/>
    <property type="molecule type" value="Genomic_DNA"/>
</dbReference>
<proteinExistence type="predicted"/>
<geneLocation type="mitochondrion" evidence="2"/>
<name>A0A8A4J8S6_9HYME</name>
<accession>A0A8A4J8S6</accession>
<evidence type="ECO:0000313" key="2">
    <source>
        <dbReference type="EMBL" id="QTC30733.1"/>
    </source>
</evidence>
<evidence type="ECO:0000256" key="1">
    <source>
        <dbReference type="SAM" id="Phobius"/>
    </source>
</evidence>
<reference evidence="2" key="1">
    <citation type="journal article" name="Insects">
        <title>New Mitochondrial Gene Rearrangement in Psyttalia concolor, P. humilis and P. lounsburyi (Hymenoptera: Braconidae), Three Parasitoid Species of Economic Interest.</title>
        <authorList>
            <person name="Powell C."/>
            <person name="Caleca V."/>
            <person name="Rhode C."/>
            <person name="Teixeira da Costa L."/>
            <person name="van Asch B."/>
        </authorList>
    </citation>
    <scope>NUCLEOTIDE SEQUENCE</scope>
</reference>
<gene>
    <name evidence="2" type="primary">ATP8</name>
</gene>
<dbReference type="AlphaFoldDB" id="A0A8A4J8S6"/>
<keyword evidence="1" id="KW-0472">Membrane</keyword>
<protein>
    <submittedName>
        <fullName evidence="2">ATP synthase F0 subunit 8</fullName>
    </submittedName>
</protein>
<organism evidence="2">
    <name type="scientific">Psyttalia humilis</name>
    <dbReference type="NCBI Taxonomy" id="566040"/>
    <lineage>
        <taxon>Eukaryota</taxon>
        <taxon>Metazoa</taxon>
        <taxon>Ecdysozoa</taxon>
        <taxon>Arthropoda</taxon>
        <taxon>Hexapoda</taxon>
        <taxon>Insecta</taxon>
        <taxon>Pterygota</taxon>
        <taxon>Neoptera</taxon>
        <taxon>Endopterygota</taxon>
        <taxon>Hymenoptera</taxon>
        <taxon>Apocrita</taxon>
        <taxon>Ichneumonoidea</taxon>
        <taxon>Braconidae</taxon>
        <taxon>Opiinae</taxon>
        <taxon>Psyttalia</taxon>
    </lineage>
</organism>
<sequence>MPQMSSMDWLMLSFFFLFIYYLGILMMYFFMNFEIKFNNKILEKKFFMFFW</sequence>